<dbReference type="GO" id="GO:0005506">
    <property type="term" value="F:iron ion binding"/>
    <property type="evidence" value="ECO:0007669"/>
    <property type="project" value="UniProtKB-ARBA"/>
</dbReference>
<dbReference type="PANTHER" id="PTHR20883">
    <property type="entry name" value="PHYTANOYL-COA DIOXYGENASE DOMAIN CONTAINING 1"/>
    <property type="match status" value="1"/>
</dbReference>
<dbReference type="InterPro" id="IPR008775">
    <property type="entry name" value="Phytyl_CoA_dOase-like"/>
</dbReference>
<dbReference type="SUPFAM" id="SSF51197">
    <property type="entry name" value="Clavaminate synthase-like"/>
    <property type="match status" value="1"/>
</dbReference>
<proteinExistence type="predicted"/>
<dbReference type="EMBL" id="JACHHQ010000007">
    <property type="protein sequence ID" value="MBB5201598.1"/>
    <property type="molecule type" value="Genomic_DNA"/>
</dbReference>
<comment type="caution">
    <text evidence="2">The sequence shown here is derived from an EMBL/GenBank/DDBJ whole genome shotgun (WGS) entry which is preliminary data.</text>
</comment>
<dbReference type="EC" id="1.14.11.18" evidence="2"/>
<evidence type="ECO:0000313" key="2">
    <source>
        <dbReference type="EMBL" id="MBB5201598.1"/>
    </source>
</evidence>
<keyword evidence="3" id="KW-1185">Reference proteome</keyword>
<dbReference type="Pfam" id="PF05721">
    <property type="entry name" value="PhyH"/>
    <property type="match status" value="1"/>
</dbReference>
<dbReference type="RefSeq" id="WP_168054079.1">
    <property type="nucleotide sequence ID" value="NZ_JAAOZT010000003.1"/>
</dbReference>
<dbReference type="GO" id="GO:0048244">
    <property type="term" value="F:phytanoyl-CoA dioxygenase activity"/>
    <property type="evidence" value="ECO:0007669"/>
    <property type="project" value="UniProtKB-EC"/>
</dbReference>
<reference evidence="2 3" key="1">
    <citation type="submission" date="2020-08" db="EMBL/GenBank/DDBJ databases">
        <title>Genomic Encyclopedia of Type Strains, Phase IV (KMG-IV): sequencing the most valuable type-strain genomes for metagenomic binning, comparative biology and taxonomic classification.</title>
        <authorList>
            <person name="Goeker M."/>
        </authorList>
    </citation>
    <scope>NUCLEOTIDE SEQUENCE [LARGE SCALE GENOMIC DNA]</scope>
    <source>
        <strain evidence="2 3">DSM 23240</strain>
    </source>
</reference>
<accession>A0A840RWY5</accession>
<dbReference type="AlphaFoldDB" id="A0A840RWY5"/>
<organism evidence="2 3">
    <name type="scientific">Glaciimonas immobilis</name>
    <dbReference type="NCBI Taxonomy" id="728004"/>
    <lineage>
        <taxon>Bacteria</taxon>
        <taxon>Pseudomonadati</taxon>
        <taxon>Pseudomonadota</taxon>
        <taxon>Betaproteobacteria</taxon>
        <taxon>Burkholderiales</taxon>
        <taxon>Oxalobacteraceae</taxon>
        <taxon>Glaciimonas</taxon>
    </lineage>
</organism>
<sequence>MNSNNPLSAQQIAAFETDGFLILPRMVSAADCAYMATVTNQHLRDAVAPLEYESEVGYSGAPKSIDSVGGRTARRLRDAYHRDASFRQWAVNPTLVAMLAQLMGEQVCLTLAHHNCVMTKHPDYGTATGWHRDIRYWSFVQNALISVWLALDTETENNGGLRLIPGSHRFDIQPSQMDGLDFLRPDVADNQALFAQGIPLHLNSGDVVFFHSGLFHAAGRNNSQAVKESVVYAYHGISNPPVPGSRSATAEDIVLSSNQGD</sequence>
<evidence type="ECO:0000256" key="1">
    <source>
        <dbReference type="ARBA" id="ARBA00001954"/>
    </source>
</evidence>
<comment type="cofactor">
    <cofactor evidence="1">
        <name>Fe(2+)</name>
        <dbReference type="ChEBI" id="CHEBI:29033"/>
    </cofactor>
</comment>
<keyword evidence="2" id="KW-0560">Oxidoreductase</keyword>
<dbReference type="Proteomes" id="UP000571084">
    <property type="component" value="Unassembled WGS sequence"/>
</dbReference>
<dbReference type="Gene3D" id="2.60.120.620">
    <property type="entry name" value="q2cbj1_9rhob like domain"/>
    <property type="match status" value="1"/>
</dbReference>
<protein>
    <submittedName>
        <fullName evidence="2">Phytanoyl-CoA hydroxylase</fullName>
        <ecNumber evidence="2">1.14.11.18</ecNumber>
    </submittedName>
</protein>
<evidence type="ECO:0000313" key="3">
    <source>
        <dbReference type="Proteomes" id="UP000571084"/>
    </source>
</evidence>
<dbReference type="PANTHER" id="PTHR20883:SF48">
    <property type="entry name" value="ECTOINE DIOXYGENASE"/>
    <property type="match status" value="1"/>
</dbReference>
<gene>
    <name evidence="2" type="ORF">HNR39_003451</name>
</gene>
<name>A0A840RWY5_9BURK</name>